<sequence length="140" mass="15943">MLNYTYIFYYTEMSLHSYQDLKVWQFGIDLAVLVYQLTQAFPKQETYGLSSQIQRAVVSVTSNIAEGAARDSTKEFLHFLSITLGSLAELETQLILAQRLSYVSEQDLQILLSRTSEIGRMVRGLQKSLKAKLYPPVTSH</sequence>
<dbReference type="PANTHER" id="PTHR38471">
    <property type="entry name" value="FOUR HELIX BUNDLE PROTEIN"/>
    <property type="match status" value="1"/>
</dbReference>
<dbReference type="PANTHER" id="PTHR38471:SF2">
    <property type="entry name" value="FOUR HELIX BUNDLE PROTEIN"/>
    <property type="match status" value="1"/>
</dbReference>
<gene>
    <name evidence="1" type="ORF">DSM107010_55380</name>
</gene>
<dbReference type="InterPro" id="IPR036583">
    <property type="entry name" value="23S_rRNA_IVS_sf"/>
</dbReference>
<dbReference type="InterPro" id="IPR012657">
    <property type="entry name" value="23S_rRNA-intervening_sequence"/>
</dbReference>
<dbReference type="Proteomes" id="UP000282574">
    <property type="component" value="Unassembled WGS sequence"/>
</dbReference>
<comment type="caution">
    <text evidence="1">The sequence shown here is derived from an EMBL/GenBank/DDBJ whole genome shotgun (WGS) entry which is preliminary data.</text>
</comment>
<dbReference type="NCBIfam" id="TIGR02436">
    <property type="entry name" value="four helix bundle protein"/>
    <property type="match status" value="1"/>
</dbReference>
<name>A0AB37UC66_9CYAN</name>
<keyword evidence="2" id="KW-1185">Reference proteome</keyword>
<evidence type="ECO:0008006" key="3">
    <source>
        <dbReference type="Google" id="ProtNLM"/>
    </source>
</evidence>
<evidence type="ECO:0000313" key="1">
    <source>
        <dbReference type="EMBL" id="RUT05385.1"/>
    </source>
</evidence>
<evidence type="ECO:0000313" key="2">
    <source>
        <dbReference type="Proteomes" id="UP000282574"/>
    </source>
</evidence>
<dbReference type="RefSeq" id="WP_241994379.1">
    <property type="nucleotide sequence ID" value="NZ_RSCK01000077.1"/>
</dbReference>
<dbReference type="Gene3D" id="1.20.1440.60">
    <property type="entry name" value="23S rRNA-intervening sequence"/>
    <property type="match status" value="1"/>
</dbReference>
<dbReference type="EMBL" id="RSCK01000077">
    <property type="protein sequence ID" value="RUT05385.1"/>
    <property type="molecule type" value="Genomic_DNA"/>
</dbReference>
<reference evidence="1 2" key="1">
    <citation type="journal article" date="2019" name="Genome Biol. Evol.">
        <title>Day and night: Metabolic profiles and evolutionary relationships of six axenic non-marine cyanobacteria.</title>
        <authorList>
            <person name="Will S.E."/>
            <person name="Henke P."/>
            <person name="Boedeker C."/>
            <person name="Huang S."/>
            <person name="Brinkmann H."/>
            <person name="Rohde M."/>
            <person name="Jarek M."/>
            <person name="Friedl T."/>
            <person name="Seufert S."/>
            <person name="Schumacher M."/>
            <person name="Overmann J."/>
            <person name="Neumann-Schaal M."/>
            <person name="Petersen J."/>
        </authorList>
    </citation>
    <scope>NUCLEOTIDE SEQUENCE [LARGE SCALE GENOMIC DNA]</scope>
    <source>
        <strain evidence="1 2">SAG 39.79</strain>
    </source>
</reference>
<dbReference type="AlphaFoldDB" id="A0AB37UC66"/>
<accession>A0AB37UC66</accession>
<organism evidence="1 2">
    <name type="scientific">Chroococcidiopsis cubana SAG 39.79</name>
    <dbReference type="NCBI Taxonomy" id="388085"/>
    <lineage>
        <taxon>Bacteria</taxon>
        <taxon>Bacillati</taxon>
        <taxon>Cyanobacteriota</taxon>
        <taxon>Cyanophyceae</taxon>
        <taxon>Chroococcidiopsidales</taxon>
        <taxon>Chroococcidiopsidaceae</taxon>
        <taxon>Chroococcidiopsis</taxon>
    </lineage>
</organism>
<dbReference type="CDD" id="cd16377">
    <property type="entry name" value="23S_rRNA_IVP_like"/>
    <property type="match status" value="1"/>
</dbReference>
<proteinExistence type="predicted"/>
<dbReference type="SUPFAM" id="SSF158446">
    <property type="entry name" value="IVS-encoded protein-like"/>
    <property type="match status" value="1"/>
</dbReference>
<protein>
    <recommendedName>
        <fullName evidence="3">Four helix bundle protein</fullName>
    </recommendedName>
</protein>
<dbReference type="Pfam" id="PF05635">
    <property type="entry name" value="23S_rRNA_IVP"/>
    <property type="match status" value="1"/>
</dbReference>
<dbReference type="NCBIfam" id="NF008911">
    <property type="entry name" value="PRK12275.1-2"/>
    <property type="match status" value="1"/>
</dbReference>